<dbReference type="Gene3D" id="1.10.10.10">
    <property type="entry name" value="Winged helix-like DNA-binding domain superfamily/Winged helix DNA-binding domain"/>
    <property type="match status" value="1"/>
</dbReference>
<dbReference type="GO" id="GO:0000976">
    <property type="term" value="F:transcription cis-regulatory region binding"/>
    <property type="evidence" value="ECO:0007669"/>
    <property type="project" value="TreeGrafter"/>
</dbReference>
<feature type="binding site" evidence="7">
    <location>
        <position position="91"/>
    </location>
    <ligand>
        <name>Zn(2+)</name>
        <dbReference type="ChEBI" id="CHEBI:29105"/>
    </ligand>
</feature>
<dbReference type="InterPro" id="IPR043135">
    <property type="entry name" value="Fur_C"/>
</dbReference>
<evidence type="ECO:0000313" key="9">
    <source>
        <dbReference type="EMBL" id="KYF65341.1"/>
    </source>
</evidence>
<feature type="compositionally biased region" description="Basic residues" evidence="8">
    <location>
        <begin position="170"/>
        <end position="185"/>
    </location>
</feature>
<comment type="similarity">
    <text evidence="1">Belongs to the Fur family.</text>
</comment>
<keyword evidence="3 7" id="KW-0862">Zinc</keyword>
<dbReference type="PANTHER" id="PTHR33202">
    <property type="entry name" value="ZINC UPTAKE REGULATION PROTEIN"/>
    <property type="match status" value="1"/>
</dbReference>
<evidence type="ECO:0000256" key="2">
    <source>
        <dbReference type="ARBA" id="ARBA00022491"/>
    </source>
</evidence>
<dbReference type="GO" id="GO:0008270">
    <property type="term" value="F:zinc ion binding"/>
    <property type="evidence" value="ECO:0007669"/>
    <property type="project" value="TreeGrafter"/>
</dbReference>
<dbReference type="InterPro" id="IPR036388">
    <property type="entry name" value="WH-like_DNA-bd_sf"/>
</dbReference>
<evidence type="ECO:0000256" key="7">
    <source>
        <dbReference type="PIRSR" id="PIRSR602481-1"/>
    </source>
</evidence>
<feature type="region of interest" description="Disordered" evidence="8">
    <location>
        <begin position="102"/>
        <end position="122"/>
    </location>
</feature>
<organism evidence="9 10">
    <name type="scientific">Sorangium cellulosum</name>
    <name type="common">Polyangium cellulosum</name>
    <dbReference type="NCBI Taxonomy" id="56"/>
    <lineage>
        <taxon>Bacteria</taxon>
        <taxon>Pseudomonadati</taxon>
        <taxon>Myxococcota</taxon>
        <taxon>Polyangia</taxon>
        <taxon>Polyangiales</taxon>
        <taxon>Polyangiaceae</taxon>
        <taxon>Sorangium</taxon>
    </lineage>
</organism>
<evidence type="ECO:0000256" key="3">
    <source>
        <dbReference type="ARBA" id="ARBA00022833"/>
    </source>
</evidence>
<evidence type="ECO:0000256" key="5">
    <source>
        <dbReference type="ARBA" id="ARBA00023125"/>
    </source>
</evidence>
<keyword evidence="6" id="KW-0804">Transcription</keyword>
<evidence type="ECO:0000256" key="6">
    <source>
        <dbReference type="ARBA" id="ARBA00023163"/>
    </source>
</evidence>
<dbReference type="CDD" id="cd07153">
    <property type="entry name" value="Fur_like"/>
    <property type="match status" value="1"/>
</dbReference>
<dbReference type="Pfam" id="PF01475">
    <property type="entry name" value="FUR"/>
    <property type="match status" value="1"/>
</dbReference>
<dbReference type="PANTHER" id="PTHR33202:SF22">
    <property type="entry name" value="HYDROGEN PEROXIDE SENSITIVE REPRESSOR"/>
    <property type="match status" value="1"/>
</dbReference>
<reference evidence="9 10" key="1">
    <citation type="submission" date="2014-02" db="EMBL/GenBank/DDBJ databases">
        <title>The small core and large imbalanced accessory genome model reveals a collaborative survival strategy of Sorangium cellulosum strains in nature.</title>
        <authorList>
            <person name="Han K."/>
            <person name="Peng R."/>
            <person name="Blom J."/>
            <person name="Li Y.-Z."/>
        </authorList>
    </citation>
    <scope>NUCLEOTIDE SEQUENCE [LARGE SCALE GENOMIC DNA]</scope>
    <source>
        <strain evidence="9 10">So0008-312</strain>
    </source>
</reference>
<dbReference type="InterPro" id="IPR002481">
    <property type="entry name" value="FUR"/>
</dbReference>
<dbReference type="OrthoDB" id="8659436at2"/>
<evidence type="ECO:0000256" key="4">
    <source>
        <dbReference type="ARBA" id="ARBA00023015"/>
    </source>
</evidence>
<dbReference type="EMBL" id="JEMA01000840">
    <property type="protein sequence ID" value="KYF65341.1"/>
    <property type="molecule type" value="Genomic_DNA"/>
</dbReference>
<dbReference type="SUPFAM" id="SSF46785">
    <property type="entry name" value="Winged helix' DNA-binding domain"/>
    <property type="match status" value="1"/>
</dbReference>
<name>A0A150QBJ4_SORCE</name>
<dbReference type="GO" id="GO:1900376">
    <property type="term" value="P:regulation of secondary metabolite biosynthetic process"/>
    <property type="evidence" value="ECO:0007669"/>
    <property type="project" value="TreeGrafter"/>
</dbReference>
<feature type="compositionally biased region" description="Low complexity" evidence="8">
    <location>
        <begin position="148"/>
        <end position="157"/>
    </location>
</feature>
<accession>A0A150QBJ4</accession>
<dbReference type="Proteomes" id="UP000075260">
    <property type="component" value="Unassembled WGS sequence"/>
</dbReference>
<evidence type="ECO:0000313" key="10">
    <source>
        <dbReference type="Proteomes" id="UP000075260"/>
    </source>
</evidence>
<keyword evidence="2" id="KW-0678">Repressor</keyword>
<protein>
    <submittedName>
        <fullName evidence="9">FUR family transcriptional regulator</fullName>
    </submittedName>
</protein>
<gene>
    <name evidence="9" type="ORF">BE15_14100</name>
</gene>
<comment type="cofactor">
    <cofactor evidence="7">
        <name>Zn(2+)</name>
        <dbReference type="ChEBI" id="CHEBI:29105"/>
    </cofactor>
    <text evidence="7">Binds 1 zinc ion per subunit.</text>
</comment>
<dbReference type="GO" id="GO:0003700">
    <property type="term" value="F:DNA-binding transcription factor activity"/>
    <property type="evidence" value="ECO:0007669"/>
    <property type="project" value="InterPro"/>
</dbReference>
<dbReference type="Gene3D" id="3.30.1490.190">
    <property type="match status" value="1"/>
</dbReference>
<evidence type="ECO:0000256" key="8">
    <source>
        <dbReference type="SAM" id="MobiDB-lite"/>
    </source>
</evidence>
<feature type="compositionally biased region" description="Basic and acidic residues" evidence="8">
    <location>
        <begin position="158"/>
        <end position="169"/>
    </location>
</feature>
<feature type="region of interest" description="Disordered" evidence="8">
    <location>
        <begin position="148"/>
        <end position="185"/>
    </location>
</feature>
<sequence length="185" mass="19494">MLACVRSSGLKLTPQRLAIVRELAADPTHPTAQELFERLRPALPTMSFATVYNTLDALASAGLCVALSLSPGASRFDPNMAAHHHAVCDRCGLVRDVPCEPRDTGAPGASSTERSGESVPAQLAAAPGFEVRAVERIYRGICAACAKGSQGDAAAQAKARDAGRADATNRLRRAGARRARRPEHV</sequence>
<keyword evidence="5" id="KW-0238">DNA-binding</keyword>
<keyword evidence="4" id="KW-0805">Transcription regulation</keyword>
<proteinExistence type="inferred from homology"/>
<dbReference type="GO" id="GO:0045892">
    <property type="term" value="P:negative regulation of DNA-templated transcription"/>
    <property type="evidence" value="ECO:0007669"/>
    <property type="project" value="TreeGrafter"/>
</dbReference>
<dbReference type="AlphaFoldDB" id="A0A150QBJ4"/>
<evidence type="ECO:0000256" key="1">
    <source>
        <dbReference type="ARBA" id="ARBA00007957"/>
    </source>
</evidence>
<comment type="caution">
    <text evidence="9">The sequence shown here is derived from an EMBL/GenBank/DDBJ whole genome shotgun (WGS) entry which is preliminary data.</text>
</comment>
<feature type="binding site" evidence="7">
    <location>
        <position position="88"/>
    </location>
    <ligand>
        <name>Zn(2+)</name>
        <dbReference type="ChEBI" id="CHEBI:29105"/>
    </ligand>
</feature>
<dbReference type="InterPro" id="IPR036390">
    <property type="entry name" value="WH_DNA-bd_sf"/>
</dbReference>
<keyword evidence="7" id="KW-0479">Metal-binding</keyword>